<keyword evidence="5" id="KW-1185">Reference proteome</keyword>
<evidence type="ECO:0000256" key="3">
    <source>
        <dbReference type="ARBA" id="ARBA00022525"/>
    </source>
</evidence>
<dbReference type="Pfam" id="PF01060">
    <property type="entry name" value="TTR-52"/>
    <property type="match status" value="1"/>
</dbReference>
<dbReference type="GO" id="GO:0005576">
    <property type="term" value="C:extracellular region"/>
    <property type="evidence" value="ECO:0007669"/>
    <property type="project" value="UniProtKB-SubCell"/>
</dbReference>
<evidence type="ECO:0000256" key="4">
    <source>
        <dbReference type="ARBA" id="ARBA00022729"/>
    </source>
</evidence>
<evidence type="ECO:0000256" key="2">
    <source>
        <dbReference type="ARBA" id="ARBA00010112"/>
    </source>
</evidence>
<dbReference type="GO" id="GO:0009986">
    <property type="term" value="C:cell surface"/>
    <property type="evidence" value="ECO:0007669"/>
    <property type="project" value="InterPro"/>
</dbReference>
<comment type="subcellular location">
    <subcellularLocation>
        <location evidence="1">Secreted</location>
    </subcellularLocation>
</comment>
<dbReference type="Gene3D" id="2.60.40.3330">
    <property type="match status" value="1"/>
</dbReference>
<dbReference type="WBParaSite" id="SPAL_0000513925.1">
    <property type="protein sequence ID" value="SPAL_0000513925.1"/>
    <property type="gene ID" value="SPAL_0000513925"/>
</dbReference>
<organism evidence="5 6">
    <name type="scientific">Strongyloides papillosus</name>
    <name type="common">Intestinal threadworm</name>
    <dbReference type="NCBI Taxonomy" id="174720"/>
    <lineage>
        <taxon>Eukaryota</taxon>
        <taxon>Metazoa</taxon>
        <taxon>Ecdysozoa</taxon>
        <taxon>Nematoda</taxon>
        <taxon>Chromadorea</taxon>
        <taxon>Rhabditida</taxon>
        <taxon>Tylenchina</taxon>
        <taxon>Panagrolaimomorpha</taxon>
        <taxon>Strongyloidoidea</taxon>
        <taxon>Strongyloididae</taxon>
        <taxon>Strongyloides</taxon>
    </lineage>
</organism>
<dbReference type="STRING" id="174720.A0A0N5BGP0"/>
<keyword evidence="4" id="KW-0732">Signal</keyword>
<accession>A0A0N5BGP0</accession>
<sequence>MQVVGAFGHFYCNRKPIRNARVRLTNNVRIRNQEILDSTLTNKNGYFLVRGHTYSHYTTLPYLEVSHNCGERNHNCHRKFKLRIPTYYVFVGTTIHRFYEARHIDLRKRYYYRRICMKNA</sequence>
<dbReference type="Proteomes" id="UP000046392">
    <property type="component" value="Unplaced"/>
</dbReference>
<keyword evidence="3" id="KW-0964">Secreted</keyword>
<evidence type="ECO:0000313" key="5">
    <source>
        <dbReference type="Proteomes" id="UP000046392"/>
    </source>
</evidence>
<protein>
    <submittedName>
        <fullName evidence="6">Transthyretin-like family protein</fullName>
    </submittedName>
</protein>
<comment type="similarity">
    <text evidence="2">Belongs to the nematode transthyretin-like family.</text>
</comment>
<name>A0A0N5BGP0_STREA</name>
<evidence type="ECO:0000256" key="1">
    <source>
        <dbReference type="ARBA" id="ARBA00004613"/>
    </source>
</evidence>
<proteinExistence type="inferred from homology"/>
<dbReference type="PANTHER" id="PTHR21700">
    <property type="entry name" value="TRANSTHYRETIN-LIKE FAMILY PROTEIN-RELATED"/>
    <property type="match status" value="1"/>
</dbReference>
<dbReference type="InterPro" id="IPR001534">
    <property type="entry name" value="Transthyretin-like"/>
</dbReference>
<reference evidence="6" key="1">
    <citation type="submission" date="2017-02" db="UniProtKB">
        <authorList>
            <consortium name="WormBaseParasite"/>
        </authorList>
    </citation>
    <scope>IDENTIFICATION</scope>
</reference>
<dbReference type="InterPro" id="IPR038479">
    <property type="entry name" value="Transthyretin-like_sf"/>
</dbReference>
<dbReference type="AlphaFoldDB" id="A0A0N5BGP0"/>
<evidence type="ECO:0000313" key="6">
    <source>
        <dbReference type="WBParaSite" id="SPAL_0000513925.1"/>
    </source>
</evidence>